<keyword evidence="1" id="KW-1133">Transmembrane helix</keyword>
<dbReference type="InterPro" id="IPR009936">
    <property type="entry name" value="DUF1468"/>
</dbReference>
<protein>
    <submittedName>
        <fullName evidence="3">Putative transmembrane protein</fullName>
    </submittedName>
</protein>
<dbReference type="EMBL" id="CP025012">
    <property type="protein sequence ID" value="AUW43910.1"/>
    <property type="molecule type" value="Genomic_DNA"/>
</dbReference>
<feature type="transmembrane region" description="Helical" evidence="1">
    <location>
        <begin position="48"/>
        <end position="70"/>
    </location>
</feature>
<name>A0A2K9Z6U7_RHILE</name>
<dbReference type="Proteomes" id="UP000238523">
    <property type="component" value="Chromosome"/>
</dbReference>
<dbReference type="RefSeq" id="WP_105007022.1">
    <property type="nucleotide sequence ID" value="NZ_CP025012.1"/>
</dbReference>
<evidence type="ECO:0000256" key="1">
    <source>
        <dbReference type="SAM" id="Phobius"/>
    </source>
</evidence>
<evidence type="ECO:0000313" key="3">
    <source>
        <dbReference type="EMBL" id="AUW43910.1"/>
    </source>
</evidence>
<proteinExistence type="predicted"/>
<feature type="transmembrane region" description="Helical" evidence="1">
    <location>
        <begin position="90"/>
        <end position="116"/>
    </location>
</feature>
<sequence length="162" mass="16938">MQNDQPAPSPRRPLGAKDVTAGVFLVAVALAGLYYNQDYEIGSAAQMGPGYMPMLVFGLLGLLGAAVAILGIKGEHDPLESWAWREMVLILGAMAAFGVLIERVGMAVSVAVVVVISGLADREQTIRGIAGLTVALVAICWAVFTLGLGLNVSFLPPALTQF</sequence>
<feature type="transmembrane region" description="Helical" evidence="1">
    <location>
        <begin position="19"/>
        <end position="36"/>
    </location>
</feature>
<organism evidence="3 4">
    <name type="scientific">Rhizobium leguminosarum</name>
    <dbReference type="NCBI Taxonomy" id="384"/>
    <lineage>
        <taxon>Bacteria</taxon>
        <taxon>Pseudomonadati</taxon>
        <taxon>Pseudomonadota</taxon>
        <taxon>Alphaproteobacteria</taxon>
        <taxon>Hyphomicrobiales</taxon>
        <taxon>Rhizobiaceae</taxon>
        <taxon>Rhizobium/Agrobacterium group</taxon>
        <taxon>Rhizobium</taxon>
    </lineage>
</organism>
<dbReference type="AlphaFoldDB" id="A0A2K9Z6U7"/>
<dbReference type="Pfam" id="PF07331">
    <property type="entry name" value="TctB"/>
    <property type="match status" value="1"/>
</dbReference>
<keyword evidence="1 3" id="KW-0812">Transmembrane</keyword>
<evidence type="ECO:0000313" key="4">
    <source>
        <dbReference type="Proteomes" id="UP000238523"/>
    </source>
</evidence>
<feature type="transmembrane region" description="Helical" evidence="1">
    <location>
        <begin position="128"/>
        <end position="150"/>
    </location>
</feature>
<accession>A0A2K9Z6U7</accession>
<evidence type="ECO:0000259" key="2">
    <source>
        <dbReference type="Pfam" id="PF07331"/>
    </source>
</evidence>
<reference evidence="3 4" key="1">
    <citation type="submission" date="2017-11" db="EMBL/GenBank/DDBJ databases">
        <title>Complete genome of Rhizobium leguminosarum Norway, an ineffective micro-symbiont.</title>
        <authorList>
            <person name="Hoffrichter A."/>
            <person name="Liang J."/>
            <person name="Brachmann A."/>
            <person name="Marin M."/>
        </authorList>
    </citation>
    <scope>NUCLEOTIDE SEQUENCE [LARGE SCALE GENOMIC DNA]</scope>
    <source>
        <strain evidence="3 4">Norway</strain>
    </source>
</reference>
<gene>
    <name evidence="3" type="ORF">CUJ84_Chr003575</name>
</gene>
<keyword evidence="1" id="KW-0472">Membrane</keyword>
<feature type="domain" description="DUF1468" evidence="2">
    <location>
        <begin position="21"/>
        <end position="151"/>
    </location>
</feature>